<dbReference type="RefSeq" id="XP_031415226.2">
    <property type="nucleotide sequence ID" value="XM_031559366.2"/>
</dbReference>
<feature type="transmembrane region" description="Helical" evidence="7">
    <location>
        <begin position="229"/>
        <end position="250"/>
    </location>
</feature>
<evidence type="ECO:0000313" key="8">
    <source>
        <dbReference type="Proteomes" id="UP000515152"/>
    </source>
</evidence>
<dbReference type="GO" id="GO:0034707">
    <property type="term" value="C:chloride channel complex"/>
    <property type="evidence" value="ECO:0007669"/>
    <property type="project" value="UniProtKB-KW"/>
</dbReference>
<keyword evidence="7" id="KW-0406">Ion transport</keyword>
<keyword evidence="8" id="KW-1185">Reference proteome</keyword>
<dbReference type="CTD" id="266675"/>
<comment type="subcellular location">
    <subcellularLocation>
        <location evidence="7">Cell membrane</location>
        <topology evidence="7">Multi-pass membrane protein</topology>
    </subcellularLocation>
    <subcellularLocation>
        <location evidence="1">Membrane</location>
    </subcellularLocation>
</comment>
<name>A0A6P8ESD4_CLUHA</name>
<proteinExistence type="inferred from homology"/>
<dbReference type="Proteomes" id="UP000515152">
    <property type="component" value="Chromosome 22"/>
</dbReference>
<comment type="catalytic activity">
    <reaction evidence="5">
        <text>chloride(in) = chloride(out)</text>
        <dbReference type="Rhea" id="RHEA:29823"/>
        <dbReference type="ChEBI" id="CHEBI:17996"/>
    </reaction>
</comment>
<evidence type="ECO:0000256" key="3">
    <source>
        <dbReference type="ARBA" id="ARBA00022989"/>
    </source>
</evidence>
<evidence type="ECO:0000256" key="1">
    <source>
        <dbReference type="ARBA" id="ARBA00004370"/>
    </source>
</evidence>
<keyword evidence="7" id="KW-0407">Ion channel</keyword>
<keyword evidence="3 7" id="KW-1133">Transmembrane helix</keyword>
<gene>
    <name evidence="9" type="primary">best4</name>
</gene>
<dbReference type="KEGG" id="char:105908481"/>
<keyword evidence="4 7" id="KW-0472">Membrane</keyword>
<evidence type="ECO:0000256" key="4">
    <source>
        <dbReference type="ARBA" id="ARBA00023136"/>
    </source>
</evidence>
<dbReference type="PANTHER" id="PTHR10736">
    <property type="entry name" value="BESTROPHIN"/>
    <property type="match status" value="1"/>
</dbReference>
<evidence type="ECO:0000256" key="6">
    <source>
        <dbReference type="ARBA" id="ARBA00034769"/>
    </source>
</evidence>
<dbReference type="InterPro" id="IPR021134">
    <property type="entry name" value="Bestrophin-like"/>
</dbReference>
<feature type="transmembrane region" description="Helical" evidence="7">
    <location>
        <begin position="271"/>
        <end position="288"/>
    </location>
</feature>
<evidence type="ECO:0000256" key="2">
    <source>
        <dbReference type="ARBA" id="ARBA00022692"/>
    </source>
</evidence>
<dbReference type="GO" id="GO:0005254">
    <property type="term" value="F:chloride channel activity"/>
    <property type="evidence" value="ECO:0007669"/>
    <property type="project" value="UniProtKB-KW"/>
</dbReference>
<organism evidence="8 9">
    <name type="scientific">Clupea harengus</name>
    <name type="common">Atlantic herring</name>
    <dbReference type="NCBI Taxonomy" id="7950"/>
    <lineage>
        <taxon>Eukaryota</taxon>
        <taxon>Metazoa</taxon>
        <taxon>Chordata</taxon>
        <taxon>Craniata</taxon>
        <taxon>Vertebrata</taxon>
        <taxon>Euteleostomi</taxon>
        <taxon>Actinopterygii</taxon>
        <taxon>Neopterygii</taxon>
        <taxon>Teleostei</taxon>
        <taxon>Clupei</taxon>
        <taxon>Clupeiformes</taxon>
        <taxon>Clupeoidei</taxon>
        <taxon>Clupeidae</taxon>
        <taxon>Clupea</taxon>
    </lineage>
</organism>
<comment type="similarity">
    <text evidence="6 7">Belongs to the anion channel-forming bestrophin (TC 1.A.46) family. Calcium-sensitive chloride channel subfamily.</text>
</comment>
<dbReference type="OrthoDB" id="201595at2759"/>
<keyword evidence="7" id="KW-1003">Cell membrane</keyword>
<keyword evidence="7" id="KW-0868">Chloride</keyword>
<sequence length="460" mass="53502">MTVSYTLEVADVKFAGFSKLLFRWKGSIYKLLYKEFIVFCLLYSSISIVYRCCLNERQLKLFEQTALYCDSNSNFIPMSFVLGFYVTQAFNRWWGQYTSFPLPDNLMMVVSGNVHGTDERGRLLRRTLMRYANLSSVLILRSISTRVRRRFPTLEHIVEAGFMTEDEQKHLDHLYSDFNKYWMPLTWFSNLASQAREEGRVRDDVALRLLMDELNKYRGKCSMLFHYDWISIPLVYTQVVTVAVYSYFAFCLIGRQFLNPKQEYPGHTLDMYVPVFTLLQFFFFAGWLKVGELIINPFGEDDDDFETNQLIDRNIQVSMLAVDDMHQNLPHLEKDKYWVEKCFTLPYTPATAEGTLKPAFMGSTYDMRFVGEDSSETSIHSSVVDKYLPITVWPQSKLKGKTHRGVTLLCFPGKDSNARNTKAHCKNAGEVQECDVQYVQEGEDICHQIPSEDQNDPKLD</sequence>
<keyword evidence="7" id="KW-0869">Chloride channel</keyword>
<dbReference type="InterPro" id="IPR000615">
    <property type="entry name" value="Bestrophin"/>
</dbReference>
<evidence type="ECO:0000256" key="5">
    <source>
        <dbReference type="ARBA" id="ARBA00024167"/>
    </source>
</evidence>
<comment type="function">
    <text evidence="7">Forms chloride channels.</text>
</comment>
<dbReference type="GeneID" id="105908481"/>
<accession>A0A6P8ESD4</accession>
<dbReference type="AlphaFoldDB" id="A0A6P8ESD4"/>
<reference evidence="9" key="1">
    <citation type="submission" date="2025-08" db="UniProtKB">
        <authorList>
            <consortium name="RefSeq"/>
        </authorList>
    </citation>
    <scope>IDENTIFICATION</scope>
</reference>
<dbReference type="PANTHER" id="PTHR10736:SF55">
    <property type="entry name" value="BESTROPHIN-4"/>
    <property type="match status" value="1"/>
</dbReference>
<keyword evidence="2 7" id="KW-0812">Transmembrane</keyword>
<evidence type="ECO:0000256" key="7">
    <source>
        <dbReference type="RuleBase" id="RU363126"/>
    </source>
</evidence>
<protein>
    <recommendedName>
        <fullName evidence="7">Bestrophin homolog</fullName>
    </recommendedName>
</protein>
<dbReference type="GO" id="GO:0005886">
    <property type="term" value="C:plasma membrane"/>
    <property type="evidence" value="ECO:0007669"/>
    <property type="project" value="UniProtKB-SubCell"/>
</dbReference>
<evidence type="ECO:0000313" key="9">
    <source>
        <dbReference type="RefSeq" id="XP_031415226.2"/>
    </source>
</evidence>
<dbReference type="Pfam" id="PF01062">
    <property type="entry name" value="Bestrophin"/>
    <property type="match status" value="1"/>
</dbReference>
<keyword evidence="7" id="KW-0813">Transport</keyword>